<dbReference type="OrthoDB" id="7875801at2"/>
<evidence type="ECO:0000313" key="2">
    <source>
        <dbReference type="EMBL" id="PWG16845.1"/>
    </source>
</evidence>
<evidence type="ECO:0000256" key="1">
    <source>
        <dbReference type="SAM" id="Phobius"/>
    </source>
</evidence>
<protein>
    <recommendedName>
        <fullName evidence="4">50S ribosomal protein L35</fullName>
    </recommendedName>
</protein>
<dbReference type="AlphaFoldDB" id="A0A2V1P360"/>
<keyword evidence="3" id="KW-1185">Reference proteome</keyword>
<keyword evidence="1" id="KW-1133">Transmembrane helix</keyword>
<evidence type="ECO:0008006" key="4">
    <source>
        <dbReference type="Google" id="ProtNLM"/>
    </source>
</evidence>
<dbReference type="RefSeq" id="WP_109388882.1">
    <property type="nucleotide sequence ID" value="NZ_QETF01000009.1"/>
</dbReference>
<evidence type="ECO:0000313" key="3">
    <source>
        <dbReference type="Proteomes" id="UP000245293"/>
    </source>
</evidence>
<sequence>MDPDLMLVVGLVVAGFSIPSIMGALADGRVPRAASIAVLVGGGLIALAVNQNPIGYKIEDIPSVFVEVVGRYIN</sequence>
<keyword evidence="1" id="KW-0812">Transmembrane</keyword>
<dbReference type="Proteomes" id="UP000245293">
    <property type="component" value="Unassembled WGS sequence"/>
</dbReference>
<comment type="caution">
    <text evidence="2">The sequence shown here is derived from an EMBL/GenBank/DDBJ whole genome shotgun (WGS) entry which is preliminary data.</text>
</comment>
<proteinExistence type="predicted"/>
<gene>
    <name evidence="2" type="ORF">DFK10_09970</name>
</gene>
<feature type="transmembrane region" description="Helical" evidence="1">
    <location>
        <begin position="33"/>
        <end position="49"/>
    </location>
</feature>
<keyword evidence="1" id="KW-0472">Membrane</keyword>
<accession>A0A2V1P360</accession>
<dbReference type="EMBL" id="QETF01000009">
    <property type="protein sequence ID" value="PWG16845.1"/>
    <property type="molecule type" value="Genomic_DNA"/>
</dbReference>
<reference evidence="3" key="1">
    <citation type="submission" date="2018-05" db="EMBL/GenBank/DDBJ databases">
        <authorList>
            <person name="Du Z."/>
            <person name="Wang X."/>
        </authorList>
    </citation>
    <scope>NUCLEOTIDE SEQUENCE [LARGE SCALE GENOMIC DNA]</scope>
    <source>
        <strain evidence="3">WDS4C29</strain>
    </source>
</reference>
<organism evidence="2 3">
    <name type="scientific">Salibaculum griseiflavum</name>
    <dbReference type="NCBI Taxonomy" id="1914409"/>
    <lineage>
        <taxon>Bacteria</taxon>
        <taxon>Pseudomonadati</taxon>
        <taxon>Pseudomonadota</taxon>
        <taxon>Alphaproteobacteria</taxon>
        <taxon>Rhodobacterales</taxon>
        <taxon>Roseobacteraceae</taxon>
        <taxon>Salibaculum</taxon>
    </lineage>
</organism>
<name>A0A2V1P360_9RHOB</name>